<organism evidence="1 2">
    <name type="scientific">Aeromicrobium phragmitis</name>
    <dbReference type="NCBI Taxonomy" id="2478914"/>
    <lineage>
        <taxon>Bacteria</taxon>
        <taxon>Bacillati</taxon>
        <taxon>Actinomycetota</taxon>
        <taxon>Actinomycetes</taxon>
        <taxon>Propionibacteriales</taxon>
        <taxon>Nocardioidaceae</taxon>
        <taxon>Aeromicrobium</taxon>
    </lineage>
</organism>
<dbReference type="Proteomes" id="UP000282515">
    <property type="component" value="Unassembled WGS sequence"/>
</dbReference>
<dbReference type="EMBL" id="RDBF01000011">
    <property type="protein sequence ID" value="RLV55042.1"/>
    <property type="molecule type" value="Genomic_DNA"/>
</dbReference>
<proteinExistence type="predicted"/>
<evidence type="ECO:0000313" key="2">
    <source>
        <dbReference type="Proteomes" id="UP000282515"/>
    </source>
</evidence>
<sequence length="314" mass="34518">MSSRALVHLSPAIAREVEQLFASQHGVAGRGQLLRAGVSRWVLQANVRGERWRAHGRQTIAEHTGELTPPARRWHAVLEAGPRAALDGVSALAAAGLTGWEVDHERVSVPRGARVRRPRGVVIRQTRRWRAEDIVRAGVPRVRVPVAAVHAALWVRTPRQAATILSMVVQQRLCPAEDIGRALLAVRRDRRRRLLEDIVVDLLGGAQAMGEIDLARMCRRAGLPAPSRQRVRRTSRGTTYLDAEWPEFHVALEVDGVHHLGAEAIIGDALRHNDIALDHSTVLRVPVLGLRVAPGDFLDQLASALEAGGWRRAA</sequence>
<comment type="caution">
    <text evidence="1">The sequence shown here is derived from an EMBL/GenBank/DDBJ whole genome shotgun (WGS) entry which is preliminary data.</text>
</comment>
<reference evidence="1 2" key="1">
    <citation type="submission" date="2018-10" db="EMBL/GenBank/DDBJ databases">
        <title>Aeromicrobium sp. 9W16Y-2 whole genome shotgun sequence.</title>
        <authorList>
            <person name="Li F."/>
        </authorList>
    </citation>
    <scope>NUCLEOTIDE SEQUENCE [LARGE SCALE GENOMIC DNA]</scope>
    <source>
        <strain evidence="1 2">9W16Y-2</strain>
    </source>
</reference>
<gene>
    <name evidence="1" type="ORF">D9V41_13175</name>
</gene>
<dbReference type="OrthoDB" id="3209715at2"/>
<evidence type="ECO:0000313" key="1">
    <source>
        <dbReference type="EMBL" id="RLV55042.1"/>
    </source>
</evidence>
<dbReference type="AlphaFoldDB" id="A0A3L8PM02"/>
<evidence type="ECO:0008006" key="3">
    <source>
        <dbReference type="Google" id="ProtNLM"/>
    </source>
</evidence>
<name>A0A3L8PM02_9ACTN</name>
<protein>
    <recommendedName>
        <fullName evidence="3">DUF559 domain-containing protein</fullName>
    </recommendedName>
</protein>
<dbReference type="RefSeq" id="WP_121795044.1">
    <property type="nucleotide sequence ID" value="NZ_RDBF01000011.1"/>
</dbReference>
<keyword evidence="2" id="KW-1185">Reference proteome</keyword>
<accession>A0A3L8PM02</accession>